<keyword evidence="10 12" id="KW-1015">Disulfide bond</keyword>
<dbReference type="GO" id="GO:0045039">
    <property type="term" value="P:protein insertion into mitochondrial inner membrane"/>
    <property type="evidence" value="ECO:0007669"/>
    <property type="project" value="UniProtKB-ARBA"/>
</dbReference>
<evidence type="ECO:0000256" key="10">
    <source>
        <dbReference type="ARBA" id="ARBA00023157"/>
    </source>
</evidence>
<dbReference type="InterPro" id="IPR035427">
    <property type="entry name" value="Tim10-like_dom_sf"/>
</dbReference>
<keyword evidence="7 12" id="KW-0653">Protein transport</keyword>
<keyword evidence="16" id="KW-1185">Reference proteome</keyword>
<dbReference type="SUPFAM" id="SSF144122">
    <property type="entry name" value="Tim10-like"/>
    <property type="match status" value="1"/>
</dbReference>
<dbReference type="Pfam" id="PF02953">
    <property type="entry name" value="zf-Tim10_DDP"/>
    <property type="match status" value="1"/>
</dbReference>
<evidence type="ECO:0000256" key="5">
    <source>
        <dbReference type="ARBA" id="ARBA00022792"/>
    </source>
</evidence>
<keyword evidence="4" id="KW-0479">Metal-binding</keyword>
<dbReference type="OrthoDB" id="7813104at2759"/>
<evidence type="ECO:0000313" key="16">
    <source>
        <dbReference type="Proteomes" id="UP000267251"/>
    </source>
</evidence>
<keyword evidence="8 12" id="KW-0811">Translocation</keyword>
<evidence type="ECO:0000256" key="1">
    <source>
        <dbReference type="ARBA" id="ARBA00004137"/>
    </source>
</evidence>
<dbReference type="GO" id="GO:0005743">
    <property type="term" value="C:mitochondrial inner membrane"/>
    <property type="evidence" value="ECO:0007669"/>
    <property type="project" value="UniProtKB-SubCell"/>
</dbReference>
<feature type="non-terminal residue" evidence="15">
    <location>
        <position position="1"/>
    </location>
</feature>
<evidence type="ECO:0000256" key="6">
    <source>
        <dbReference type="ARBA" id="ARBA00022833"/>
    </source>
</evidence>
<dbReference type="EMBL" id="KZ987887">
    <property type="protein sequence ID" value="RKP14092.1"/>
    <property type="molecule type" value="Genomic_DNA"/>
</dbReference>
<feature type="domain" description="Tim10-like" evidence="14">
    <location>
        <begin position="12"/>
        <end position="72"/>
    </location>
</feature>
<dbReference type="GO" id="GO:0042719">
    <property type="term" value="C:mitochondrial intermembrane space chaperone complex"/>
    <property type="evidence" value="ECO:0007669"/>
    <property type="project" value="UniProtKB-ARBA"/>
</dbReference>
<keyword evidence="9 12" id="KW-0496">Mitochondrion</keyword>
<comment type="subunit">
    <text evidence="12">Heterohexamer.</text>
</comment>
<feature type="coiled-coil region" evidence="13">
    <location>
        <begin position="2"/>
        <end position="31"/>
    </location>
</feature>
<protein>
    <recommendedName>
        <fullName evidence="12">Mitochondrial import inner membrane translocase subunit</fullName>
    </recommendedName>
</protein>
<accession>A0A4P9Y5S7</accession>
<comment type="domain">
    <text evidence="12">The twin CX3C motif contains 4 conserved Cys residues that form 2 disulfide bonds in the mitochondrial intermembrane space.</text>
</comment>
<comment type="similarity">
    <text evidence="2 12">Belongs to the small Tim family.</text>
</comment>
<feature type="non-terminal residue" evidence="15">
    <location>
        <position position="76"/>
    </location>
</feature>
<reference evidence="16" key="1">
    <citation type="journal article" date="2018" name="Nat. Microbiol.">
        <title>Leveraging single-cell genomics to expand the fungal tree of life.</title>
        <authorList>
            <person name="Ahrendt S.R."/>
            <person name="Quandt C.A."/>
            <person name="Ciobanu D."/>
            <person name="Clum A."/>
            <person name="Salamov A."/>
            <person name="Andreopoulos B."/>
            <person name="Cheng J.F."/>
            <person name="Woyke T."/>
            <person name="Pelin A."/>
            <person name="Henrissat B."/>
            <person name="Reynolds N.K."/>
            <person name="Benny G.L."/>
            <person name="Smith M.E."/>
            <person name="James T.Y."/>
            <person name="Grigoriev I.V."/>
        </authorList>
    </citation>
    <scope>NUCLEOTIDE SEQUENCE [LARGE SCALE GENOMIC DNA]</scope>
</reference>
<evidence type="ECO:0000256" key="8">
    <source>
        <dbReference type="ARBA" id="ARBA00023010"/>
    </source>
</evidence>
<keyword evidence="5 12" id="KW-0999">Mitochondrion inner membrane</keyword>
<keyword evidence="13" id="KW-0175">Coiled coil</keyword>
<keyword evidence="5 12" id="KW-0472">Membrane</keyword>
<comment type="subcellular location">
    <subcellularLocation>
        <location evidence="1 12">Mitochondrion inner membrane</location>
        <topology evidence="1 12">Peripheral membrane protein</topology>
        <orientation evidence="1 12">Intermembrane side</orientation>
    </subcellularLocation>
</comment>
<organism evidence="15 16">
    <name type="scientific">Piptocephalis cylindrospora</name>
    <dbReference type="NCBI Taxonomy" id="1907219"/>
    <lineage>
        <taxon>Eukaryota</taxon>
        <taxon>Fungi</taxon>
        <taxon>Fungi incertae sedis</taxon>
        <taxon>Zoopagomycota</taxon>
        <taxon>Zoopagomycotina</taxon>
        <taxon>Zoopagomycetes</taxon>
        <taxon>Zoopagales</taxon>
        <taxon>Piptocephalidaceae</taxon>
        <taxon>Piptocephalis</taxon>
    </lineage>
</organism>
<evidence type="ECO:0000256" key="9">
    <source>
        <dbReference type="ARBA" id="ARBA00023128"/>
    </source>
</evidence>
<evidence type="ECO:0000256" key="12">
    <source>
        <dbReference type="RuleBase" id="RU367043"/>
    </source>
</evidence>
<dbReference type="Proteomes" id="UP000267251">
    <property type="component" value="Unassembled WGS sequence"/>
</dbReference>
<sequence>SNSKKQEVMAAVRQEIQMANAQELMNKMNERCFDRCVTKPGTKLENGEQVCISRCMDRYMEAWNIVARAYTQDFQR</sequence>
<dbReference type="AlphaFoldDB" id="A0A4P9Y5S7"/>
<evidence type="ECO:0000313" key="15">
    <source>
        <dbReference type="EMBL" id="RKP14092.1"/>
    </source>
</evidence>
<dbReference type="Gene3D" id="1.10.287.810">
    <property type="entry name" value="Mitochondrial import inner membrane translocase subunit tim13 like domains"/>
    <property type="match status" value="1"/>
</dbReference>
<dbReference type="InterPro" id="IPR004217">
    <property type="entry name" value="Tim10-like"/>
</dbReference>
<evidence type="ECO:0000256" key="2">
    <source>
        <dbReference type="ARBA" id="ARBA00006720"/>
    </source>
</evidence>
<keyword evidence="6" id="KW-0862">Zinc</keyword>
<evidence type="ECO:0000259" key="14">
    <source>
        <dbReference type="Pfam" id="PF02953"/>
    </source>
</evidence>
<evidence type="ECO:0000256" key="4">
    <source>
        <dbReference type="ARBA" id="ARBA00022723"/>
    </source>
</evidence>
<evidence type="ECO:0000256" key="3">
    <source>
        <dbReference type="ARBA" id="ARBA00022448"/>
    </source>
</evidence>
<keyword evidence="11 12" id="KW-0143">Chaperone</keyword>
<name>A0A4P9Y5S7_9FUNG</name>
<evidence type="ECO:0000256" key="11">
    <source>
        <dbReference type="ARBA" id="ARBA00023186"/>
    </source>
</evidence>
<evidence type="ECO:0000256" key="7">
    <source>
        <dbReference type="ARBA" id="ARBA00022927"/>
    </source>
</evidence>
<dbReference type="FunFam" id="1.10.287.810:FF:000001">
    <property type="entry name" value="mitochondrial import inner membrane translocase subunit TIM13"/>
    <property type="match status" value="1"/>
</dbReference>
<gene>
    <name evidence="15" type="ORF">BJ684DRAFT_5522</name>
</gene>
<dbReference type="GO" id="GO:0015031">
    <property type="term" value="P:protein transport"/>
    <property type="evidence" value="ECO:0007669"/>
    <property type="project" value="UniProtKB-KW"/>
</dbReference>
<evidence type="ECO:0000256" key="13">
    <source>
        <dbReference type="SAM" id="Coils"/>
    </source>
</evidence>
<dbReference type="GO" id="GO:0046872">
    <property type="term" value="F:metal ion binding"/>
    <property type="evidence" value="ECO:0007669"/>
    <property type="project" value="UniProtKB-KW"/>
</dbReference>
<comment type="function">
    <text evidence="12">Mitochondrial intermembrane chaperone that participates in the import and insertion of some multi-pass transmembrane proteins into the mitochondrial inner membrane. Also required for the transfer of beta-barrel precursors from the TOM complex to the sorting and assembly machinery (SAM complex) of the outer membrane. Acts as a chaperone-like protein that protects the hydrophobic precursors from aggregation and guide them through the mitochondrial intermembrane space.</text>
</comment>
<proteinExistence type="inferred from homology"/>
<keyword evidence="3 12" id="KW-0813">Transport</keyword>